<dbReference type="RefSeq" id="WP_307721884.1">
    <property type="nucleotide sequence ID" value="NZ_BMWW01000008.1"/>
</dbReference>
<accession>A0AA88CE28</accession>
<dbReference type="AlphaFoldDB" id="A0AA88CE28"/>
<evidence type="ECO:0000313" key="2">
    <source>
        <dbReference type="Proteomes" id="UP000619512"/>
    </source>
</evidence>
<proteinExistence type="predicted"/>
<name>A0AA88CE28_9BURK</name>
<protein>
    <submittedName>
        <fullName evidence="1">Uncharacterized protein</fullName>
    </submittedName>
</protein>
<gene>
    <name evidence="1" type="ORF">GCM10007388_41720</name>
</gene>
<reference evidence="1" key="2">
    <citation type="submission" date="2022-12" db="EMBL/GenBank/DDBJ databases">
        <authorList>
            <person name="Sun Q."/>
            <person name="Kim S."/>
        </authorList>
    </citation>
    <scope>NUCLEOTIDE SEQUENCE</scope>
    <source>
        <strain evidence="1">KCTC 12344</strain>
    </source>
</reference>
<organism evidence="1 2">
    <name type="scientific">Pseudoduganella plicata</name>
    <dbReference type="NCBI Taxonomy" id="321984"/>
    <lineage>
        <taxon>Bacteria</taxon>
        <taxon>Pseudomonadati</taxon>
        <taxon>Pseudomonadota</taxon>
        <taxon>Betaproteobacteria</taxon>
        <taxon>Burkholderiales</taxon>
        <taxon>Oxalobacteraceae</taxon>
        <taxon>Telluria group</taxon>
        <taxon>Pseudoduganella</taxon>
    </lineage>
</organism>
<dbReference type="Proteomes" id="UP000619512">
    <property type="component" value="Unassembled WGS sequence"/>
</dbReference>
<evidence type="ECO:0000313" key="1">
    <source>
        <dbReference type="EMBL" id="GGZ03659.1"/>
    </source>
</evidence>
<comment type="caution">
    <text evidence="1">The sequence shown here is derived from an EMBL/GenBank/DDBJ whole genome shotgun (WGS) entry which is preliminary data.</text>
</comment>
<dbReference type="EMBL" id="BMWW01000008">
    <property type="protein sequence ID" value="GGZ03659.1"/>
    <property type="molecule type" value="Genomic_DNA"/>
</dbReference>
<reference evidence="1" key="1">
    <citation type="journal article" date="2014" name="Int. J. Syst. Evol. Microbiol.">
        <title>Complete genome sequence of Corynebacterium casei LMG S-19264T (=DSM 44701T), isolated from a smear-ripened cheese.</title>
        <authorList>
            <consortium name="US DOE Joint Genome Institute (JGI-PGF)"/>
            <person name="Walter F."/>
            <person name="Albersmeier A."/>
            <person name="Kalinowski J."/>
            <person name="Ruckert C."/>
        </authorList>
    </citation>
    <scope>NUCLEOTIDE SEQUENCE</scope>
    <source>
        <strain evidence="1">KCTC 12344</strain>
    </source>
</reference>
<sequence length="98" mass="10148">MSSLLEQITTALAQFSSQSRLYELHLEEAGDAGLGSGGLLVETFTANDALQDAGARDIIVLSTNADIVMSALPGAAELPWPSACRMANARPSAATSLQ</sequence>